<sequence length="158" mass="18487">MDNYELEKAVWSEQDFQVMGWHDGTVWSMTANSEDFEFLLDLDYIFKWVDPKENETYYKFWVSPVTMVFENAHDVVIDIESQQGNIEIAELVMEEPRLSPNGRFTQHTYRFECQEGAISIVATGFKMYVRQNPKLVEVQSLGLNERNGINFGREINAI</sequence>
<proteinExistence type="predicted"/>
<dbReference type="Proteomes" id="UP000015462">
    <property type="component" value="Unassembled WGS sequence"/>
</dbReference>
<reference evidence="1 2" key="1">
    <citation type="journal article" date="2013" name="Genome Announc.">
        <title>Genome Sequence of the Pyrene- and Fluoranthene-Degrading Bacterium Cycloclasticus sp. Strain PY97M.</title>
        <authorList>
            <person name="Cui Z."/>
            <person name="Xu G."/>
            <person name="Li Q."/>
            <person name="Gao W."/>
            <person name="Zheng L."/>
        </authorList>
    </citation>
    <scope>NUCLEOTIDE SEQUENCE [LARGE SCALE GENOMIC DNA]</scope>
    <source>
        <strain evidence="1 2">PY97M</strain>
    </source>
</reference>
<evidence type="ECO:0000313" key="2">
    <source>
        <dbReference type="Proteomes" id="UP000015462"/>
    </source>
</evidence>
<keyword evidence="2" id="KW-1185">Reference proteome</keyword>
<comment type="caution">
    <text evidence="1">The sequence shown here is derived from an EMBL/GenBank/DDBJ whole genome shotgun (WGS) entry which is preliminary data.</text>
</comment>
<dbReference type="AlphaFoldDB" id="A0AB33Z450"/>
<accession>A0AB33Z450</accession>
<gene>
    <name evidence="1" type="ORF">L196_00495</name>
</gene>
<organism evidence="1 2">
    <name type="scientific">Cycloclasticus pugetii</name>
    <dbReference type="NCBI Taxonomy" id="34068"/>
    <lineage>
        <taxon>Bacteria</taxon>
        <taxon>Pseudomonadati</taxon>
        <taxon>Pseudomonadota</taxon>
        <taxon>Gammaproteobacteria</taxon>
        <taxon>Thiotrichales</taxon>
        <taxon>Piscirickettsiaceae</taxon>
        <taxon>Cycloclasticus</taxon>
    </lineage>
</organism>
<dbReference type="EMBL" id="ASHL01000001">
    <property type="protein sequence ID" value="EPD13932.1"/>
    <property type="molecule type" value="Genomic_DNA"/>
</dbReference>
<evidence type="ECO:0000313" key="1">
    <source>
        <dbReference type="EMBL" id="EPD13932.1"/>
    </source>
</evidence>
<protein>
    <submittedName>
        <fullName evidence="1">Uncharacterized protein</fullName>
    </submittedName>
</protein>
<dbReference type="RefSeq" id="WP_016389511.1">
    <property type="nucleotide sequence ID" value="NZ_KE646805.1"/>
</dbReference>
<name>A0AB33Z450_9GAMM</name>